<evidence type="ECO:0000256" key="6">
    <source>
        <dbReference type="PIRNR" id="PIRNR001369"/>
    </source>
</evidence>
<dbReference type="Gene3D" id="1.10.230.10">
    <property type="entry name" value="Cytochrome P450-Terp, domain 2"/>
    <property type="match status" value="1"/>
</dbReference>
<dbReference type="InterPro" id="IPR011278">
    <property type="entry name" value="2-MeCitrate/Citrate_synth_II"/>
</dbReference>
<dbReference type="Proteomes" id="UP000050482">
    <property type="component" value="Unassembled WGS sequence"/>
</dbReference>
<gene>
    <name evidence="9" type="ORF">AN477_04645</name>
</gene>
<dbReference type="InterPro" id="IPR016142">
    <property type="entry name" value="Citrate_synth-like_lrg_a-sub"/>
</dbReference>
<dbReference type="InterPro" id="IPR024176">
    <property type="entry name" value="Citrate_synthase_bac-typ"/>
</dbReference>
<dbReference type="RefSeq" id="WP_054968010.1">
    <property type="nucleotide sequence ID" value="NZ_LJCO01000019.1"/>
</dbReference>
<protein>
    <recommendedName>
        <fullName evidence="6">Citrate synthase</fullName>
    </recommendedName>
</protein>
<keyword evidence="9" id="KW-0012">Acyltransferase</keyword>
<dbReference type="GO" id="GO:0005829">
    <property type="term" value="C:cytosol"/>
    <property type="evidence" value="ECO:0007669"/>
    <property type="project" value="TreeGrafter"/>
</dbReference>
<dbReference type="PRINTS" id="PR00143">
    <property type="entry name" value="CITRTSNTHASE"/>
</dbReference>
<dbReference type="PROSITE" id="PS00480">
    <property type="entry name" value="CITRATE_SYNTHASE"/>
    <property type="match status" value="1"/>
</dbReference>
<dbReference type="GO" id="GO:0005975">
    <property type="term" value="P:carbohydrate metabolic process"/>
    <property type="evidence" value="ECO:0007669"/>
    <property type="project" value="TreeGrafter"/>
</dbReference>
<dbReference type="Pfam" id="PF00285">
    <property type="entry name" value="Citrate_synt"/>
    <property type="match status" value="1"/>
</dbReference>
<dbReference type="UniPathway" id="UPA00223"/>
<dbReference type="GO" id="GO:0006099">
    <property type="term" value="P:tricarboxylic acid cycle"/>
    <property type="evidence" value="ECO:0007669"/>
    <property type="project" value="UniProtKB-UniPathway"/>
</dbReference>
<reference evidence="9 10" key="1">
    <citation type="submission" date="2015-09" db="EMBL/GenBank/DDBJ databases">
        <title>Draft genome sequence of Alicyclobacillus ferrooxydans DSM 22381.</title>
        <authorList>
            <person name="Hemp J."/>
        </authorList>
    </citation>
    <scope>NUCLEOTIDE SEQUENCE [LARGE SCALE GENOMIC DNA]</scope>
    <source>
        <strain evidence="9 10">TC-34</strain>
    </source>
</reference>
<comment type="similarity">
    <text evidence="2 6 8">Belongs to the citrate synthase family.</text>
</comment>
<organism evidence="9 10">
    <name type="scientific">Alicyclobacillus ferrooxydans</name>
    <dbReference type="NCBI Taxonomy" id="471514"/>
    <lineage>
        <taxon>Bacteria</taxon>
        <taxon>Bacillati</taxon>
        <taxon>Bacillota</taxon>
        <taxon>Bacilli</taxon>
        <taxon>Bacillales</taxon>
        <taxon>Alicyclobacillaceae</taxon>
        <taxon>Alicyclobacillus</taxon>
    </lineage>
</organism>
<dbReference type="CDD" id="cd06110">
    <property type="entry name" value="BSuCS-II_like"/>
    <property type="match status" value="1"/>
</dbReference>
<name>A0A0P9CGQ2_9BACL</name>
<feature type="active site" evidence="7">
    <location>
        <position position="316"/>
    </location>
</feature>
<dbReference type="AlphaFoldDB" id="A0A0P9CGQ2"/>
<dbReference type="STRING" id="471514.AN477_04645"/>
<evidence type="ECO:0000256" key="3">
    <source>
        <dbReference type="ARBA" id="ARBA00022532"/>
    </source>
</evidence>
<evidence type="ECO:0000256" key="8">
    <source>
        <dbReference type="RuleBase" id="RU003406"/>
    </source>
</evidence>
<dbReference type="InterPro" id="IPR019810">
    <property type="entry name" value="Citrate_synthase_AS"/>
</dbReference>
<dbReference type="Gene3D" id="1.10.580.10">
    <property type="entry name" value="Citrate Synthase, domain 1"/>
    <property type="match status" value="1"/>
</dbReference>
<dbReference type="OrthoDB" id="9800864at2"/>
<dbReference type="PIRSF" id="PIRSF001369">
    <property type="entry name" value="Citrate_synth"/>
    <property type="match status" value="1"/>
</dbReference>
<evidence type="ECO:0000256" key="1">
    <source>
        <dbReference type="ARBA" id="ARBA00004751"/>
    </source>
</evidence>
<accession>A0A0P9CGQ2</accession>
<comment type="caution">
    <text evidence="9">The sequence shown here is derived from an EMBL/GenBank/DDBJ whole genome shotgun (WGS) entry which is preliminary data.</text>
</comment>
<dbReference type="PANTHER" id="PTHR11739">
    <property type="entry name" value="CITRATE SYNTHASE"/>
    <property type="match status" value="1"/>
</dbReference>
<dbReference type="InterPro" id="IPR016143">
    <property type="entry name" value="Citrate_synth-like_sm_a-sub"/>
</dbReference>
<dbReference type="InterPro" id="IPR036969">
    <property type="entry name" value="Citrate_synthase_sf"/>
</dbReference>
<evidence type="ECO:0000256" key="2">
    <source>
        <dbReference type="ARBA" id="ARBA00010566"/>
    </source>
</evidence>
<keyword evidence="3" id="KW-0816">Tricarboxylic acid cycle</keyword>
<dbReference type="NCBIfam" id="TIGR01800">
    <property type="entry name" value="cit_synth_II"/>
    <property type="match status" value="1"/>
</dbReference>
<evidence type="ECO:0000256" key="7">
    <source>
        <dbReference type="PIRSR" id="PIRSR001369-1"/>
    </source>
</evidence>
<dbReference type="PATRIC" id="fig|471514.4.peg.3084"/>
<sequence>MAEDSQTSFAAGLEDVVANTSEICYVDGKEGRLIYQGYDIHDLINGKATFEEVIYLLWNGELPTASALKTFTDQIAGQRALKPEVLNFLKTVKKDANAMEVLRTAVSYAGIYDDDNGDESIDANVRKATRLVAQVPTIVTSYERIRQGLEPVEPDRGLSMAASFFYLLTGSKPDAFTEEAFNIALILHADHELNASTFSARVTAATLSDIYSAITSAVGTLKGPLHGGANEQVMKMLLEVGTVDKVQSYIDQALAEKRKIMGFGHRVYRTEDPRATHLRRLSKQAGERADNTAWYEMSQVIERTVMEKKGLNPNVDFYSASMYYSLGLPVHLFTPIFACSRVSGWTAHVLEQYRNNRLIRPRAEYTGATDRTYVPMDRR</sequence>
<proteinExistence type="inferred from homology"/>
<comment type="catalytic activity">
    <reaction evidence="5">
        <text>oxaloacetate + acetyl-CoA + H2O = citrate + CoA + H(+)</text>
        <dbReference type="Rhea" id="RHEA:16845"/>
        <dbReference type="ChEBI" id="CHEBI:15377"/>
        <dbReference type="ChEBI" id="CHEBI:15378"/>
        <dbReference type="ChEBI" id="CHEBI:16452"/>
        <dbReference type="ChEBI" id="CHEBI:16947"/>
        <dbReference type="ChEBI" id="CHEBI:57287"/>
        <dbReference type="ChEBI" id="CHEBI:57288"/>
        <dbReference type="EC" id="2.3.3.16"/>
    </reaction>
</comment>
<feature type="active site" evidence="7">
    <location>
        <position position="265"/>
    </location>
</feature>
<evidence type="ECO:0000256" key="5">
    <source>
        <dbReference type="ARBA" id="ARBA00049288"/>
    </source>
</evidence>
<dbReference type="FunFam" id="1.10.230.10:FF:000003">
    <property type="entry name" value="Citrate synthase"/>
    <property type="match status" value="1"/>
</dbReference>
<keyword evidence="4 6" id="KW-0808">Transferase</keyword>
<evidence type="ECO:0000313" key="10">
    <source>
        <dbReference type="Proteomes" id="UP000050482"/>
    </source>
</evidence>
<dbReference type="SUPFAM" id="SSF48256">
    <property type="entry name" value="Citrate synthase"/>
    <property type="match status" value="1"/>
</dbReference>
<evidence type="ECO:0000256" key="4">
    <source>
        <dbReference type="ARBA" id="ARBA00022679"/>
    </source>
</evidence>
<dbReference type="GO" id="GO:0036440">
    <property type="term" value="F:citrate synthase activity"/>
    <property type="evidence" value="ECO:0007669"/>
    <property type="project" value="UniProtKB-EC"/>
</dbReference>
<dbReference type="PANTHER" id="PTHR11739:SF4">
    <property type="entry name" value="CITRATE SYNTHASE, PEROXISOMAL"/>
    <property type="match status" value="1"/>
</dbReference>
<dbReference type="InterPro" id="IPR002020">
    <property type="entry name" value="Citrate_synthase"/>
</dbReference>
<evidence type="ECO:0000313" key="9">
    <source>
        <dbReference type="EMBL" id="KPV44911.1"/>
    </source>
</evidence>
<keyword evidence="10" id="KW-1185">Reference proteome</keyword>
<dbReference type="EMBL" id="LJCO01000019">
    <property type="protein sequence ID" value="KPV44911.1"/>
    <property type="molecule type" value="Genomic_DNA"/>
</dbReference>
<comment type="pathway">
    <text evidence="1">Carbohydrate metabolism; tricarboxylic acid cycle; isocitrate from oxaloacetate: step 1/2.</text>
</comment>